<dbReference type="InterPro" id="IPR000653">
    <property type="entry name" value="DegT/StrS_aminotransferase"/>
</dbReference>
<evidence type="ECO:0000313" key="3">
    <source>
        <dbReference type="EMBL" id="AWO02239.1"/>
    </source>
</evidence>
<dbReference type="Pfam" id="PF01041">
    <property type="entry name" value="DegT_DnrJ_EryC1"/>
    <property type="match status" value="1"/>
</dbReference>
<sequence length="376" mass="41713">MIPFNVPLITGKEKPLLDEVLSLKKLCGDGSFTKKCHAWLENFYQAPKALLTTSCTHALEISALLAGIEAGDEVIMPSFTFVSTANAFALRGAKIVFVDVDPATMNMNAEKIESAITPRTKAIVPVHYAGVSCDMDSIMGIAAKHGLLVIEDAAQALQSFYKGKPVGKFGHLSCISFHETKNVHCGEGGALVINEELFAERAEIIREKGTNRSRFLRGQIDKYTWVDIGSSYLPSELNAAFLYAQLEESASITQKRLAIWNSYYSKLSLLEKEGLINFASIPAEVKHNAHMFYIKLKNIEQRQALISFLKENGVQGTFHYVPLHSSQAGLQFGRFQGVDEYTTTESERLLRLPMHLNLDEAAVEKVCAEVTRFFKP</sequence>
<dbReference type="Gene3D" id="3.90.1150.10">
    <property type="entry name" value="Aspartate Aminotransferase, domain 1"/>
    <property type="match status" value="1"/>
</dbReference>
<organism evidence="3 4">
    <name type="scientific">Chitinophaga alhagiae</name>
    <dbReference type="NCBI Taxonomy" id="2203219"/>
    <lineage>
        <taxon>Bacteria</taxon>
        <taxon>Pseudomonadati</taxon>
        <taxon>Bacteroidota</taxon>
        <taxon>Chitinophagia</taxon>
        <taxon>Chitinophagales</taxon>
        <taxon>Chitinophagaceae</taxon>
        <taxon>Chitinophaga</taxon>
    </lineage>
</organism>
<dbReference type="InterPro" id="IPR015422">
    <property type="entry name" value="PyrdxlP-dep_Trfase_small"/>
</dbReference>
<dbReference type="PANTHER" id="PTHR30244:SF34">
    <property type="entry name" value="DTDP-4-AMINO-4,6-DIDEOXYGALACTOSE TRANSAMINASE"/>
    <property type="match status" value="1"/>
</dbReference>
<dbReference type="SUPFAM" id="SSF53383">
    <property type="entry name" value="PLP-dependent transferases"/>
    <property type="match status" value="1"/>
</dbReference>
<protein>
    <submittedName>
        <fullName evidence="3">dTDP-4-amino-4,6-dideoxygalactose transaminase</fullName>
    </submittedName>
</protein>
<keyword evidence="4" id="KW-1185">Reference proteome</keyword>
<dbReference type="NCBIfam" id="TIGR02379">
    <property type="entry name" value="ECA_wecE"/>
    <property type="match status" value="1"/>
</dbReference>
<accession>A0ABM6WE04</accession>
<name>A0ABM6WE04_9BACT</name>
<dbReference type="PANTHER" id="PTHR30244">
    <property type="entry name" value="TRANSAMINASE"/>
    <property type="match status" value="1"/>
</dbReference>
<dbReference type="InterPro" id="IPR015424">
    <property type="entry name" value="PyrdxlP-dep_Trfase"/>
</dbReference>
<dbReference type="Proteomes" id="UP000246099">
    <property type="component" value="Chromosome"/>
</dbReference>
<dbReference type="PIRSF" id="PIRSF000390">
    <property type="entry name" value="PLP_StrS"/>
    <property type="match status" value="1"/>
</dbReference>
<proteinExistence type="inferred from homology"/>
<reference evidence="3 4" key="1">
    <citation type="submission" date="2018-05" db="EMBL/GenBank/DDBJ databases">
        <title>Chitinophaga sp. nov., isolated from rhizosphere soil of Alhagi.</title>
        <authorList>
            <person name="Liu Y."/>
        </authorList>
    </citation>
    <scope>NUCLEOTIDE SEQUENCE [LARGE SCALE GENOMIC DNA]</scope>
    <source>
        <strain evidence="3 4">T22</strain>
    </source>
</reference>
<dbReference type="InterPro" id="IPR015421">
    <property type="entry name" value="PyrdxlP-dep_Trfase_major"/>
</dbReference>
<evidence type="ECO:0000256" key="1">
    <source>
        <dbReference type="ARBA" id="ARBA00037999"/>
    </source>
</evidence>
<dbReference type="CDD" id="cd00616">
    <property type="entry name" value="AHBA_syn"/>
    <property type="match status" value="1"/>
</dbReference>
<dbReference type="NCBIfam" id="NF008687">
    <property type="entry name" value="PRK11706.1"/>
    <property type="match status" value="1"/>
</dbReference>
<evidence type="ECO:0000256" key="2">
    <source>
        <dbReference type="RuleBase" id="RU004508"/>
    </source>
</evidence>
<dbReference type="RefSeq" id="WP_119078442.1">
    <property type="nucleotide sequence ID" value="NZ_CP029600.1"/>
</dbReference>
<dbReference type="Gene3D" id="3.40.640.10">
    <property type="entry name" value="Type I PLP-dependent aspartate aminotransferase-like (Major domain)"/>
    <property type="match status" value="1"/>
</dbReference>
<comment type="similarity">
    <text evidence="1 2">Belongs to the DegT/DnrJ/EryC1 family.</text>
</comment>
<dbReference type="InterPro" id="IPR012749">
    <property type="entry name" value="WecE-like"/>
</dbReference>
<evidence type="ECO:0000313" key="4">
    <source>
        <dbReference type="Proteomes" id="UP000246099"/>
    </source>
</evidence>
<keyword evidence="2" id="KW-0663">Pyridoxal phosphate</keyword>
<dbReference type="EMBL" id="CP029600">
    <property type="protein sequence ID" value="AWO02239.1"/>
    <property type="molecule type" value="Genomic_DNA"/>
</dbReference>
<gene>
    <name evidence="3" type="ORF">DLD77_05425</name>
</gene>